<dbReference type="Proteomes" id="UP001565200">
    <property type="component" value="Unassembled WGS sequence"/>
</dbReference>
<keyword evidence="6 13" id="KW-0375">Hydrogen ion transport</keyword>
<evidence type="ECO:0000256" key="3">
    <source>
        <dbReference type="ARBA" id="ARBA00022448"/>
    </source>
</evidence>
<dbReference type="InterPro" id="IPR002379">
    <property type="entry name" value="ATPase_proteolipid_c-like_dom"/>
</dbReference>
<dbReference type="SUPFAM" id="SSF81333">
    <property type="entry name" value="F1F0 ATP synthase subunit C"/>
    <property type="match status" value="1"/>
</dbReference>
<dbReference type="NCBIfam" id="TIGR01260">
    <property type="entry name" value="ATP_synt_c"/>
    <property type="match status" value="1"/>
</dbReference>
<reference evidence="15 16" key="1">
    <citation type="submission" date="2024-03" db="EMBL/GenBank/DDBJ databases">
        <title>Mouse gut bacterial collection (mGBC) of GemPharmatech.</title>
        <authorList>
            <person name="He Y."/>
            <person name="Dong L."/>
            <person name="Wu D."/>
            <person name="Gao X."/>
            <person name="Lin Z."/>
        </authorList>
    </citation>
    <scope>NUCLEOTIDE SEQUENCE [LARGE SCALE GENOMIC DNA]</scope>
    <source>
        <strain evidence="15 16">54-13</strain>
    </source>
</reference>
<dbReference type="CDD" id="cd18121">
    <property type="entry name" value="ATP-synt_Fo_c"/>
    <property type="match status" value="1"/>
</dbReference>
<evidence type="ECO:0000256" key="1">
    <source>
        <dbReference type="ARBA" id="ARBA00004141"/>
    </source>
</evidence>
<keyword evidence="3 13" id="KW-0813">Transport</keyword>
<evidence type="ECO:0000313" key="15">
    <source>
        <dbReference type="EMBL" id="MEY8244768.1"/>
    </source>
</evidence>
<dbReference type="InterPro" id="IPR038662">
    <property type="entry name" value="ATP_synth_F0_csu_sf"/>
</dbReference>
<evidence type="ECO:0000256" key="4">
    <source>
        <dbReference type="ARBA" id="ARBA00022547"/>
    </source>
</evidence>
<comment type="function">
    <text evidence="13">Key component of the F(0) channel; it plays a direct role in translocation across the membrane. A homomeric c-ring of between 10-14 subunits forms the central stalk rotor element with the F(1) delta and epsilon subunits.</text>
</comment>
<evidence type="ECO:0000256" key="12">
    <source>
        <dbReference type="ARBA" id="ARBA00025198"/>
    </source>
</evidence>
<dbReference type="PRINTS" id="PR00124">
    <property type="entry name" value="ATPASEC"/>
</dbReference>
<feature type="transmembrane region" description="Helical" evidence="13">
    <location>
        <begin position="12"/>
        <end position="38"/>
    </location>
</feature>
<keyword evidence="5 13" id="KW-0812">Transmembrane</keyword>
<name>A0ABV4CTQ1_9BACT</name>
<evidence type="ECO:0000256" key="9">
    <source>
        <dbReference type="ARBA" id="ARBA00023121"/>
    </source>
</evidence>
<feature type="transmembrane region" description="Helical" evidence="13">
    <location>
        <begin position="59"/>
        <end position="81"/>
    </location>
</feature>
<keyword evidence="8 13" id="KW-0406">Ion transport</keyword>
<keyword evidence="16" id="KW-1185">Reference proteome</keyword>
<feature type="site" description="Reversibly protonated during proton transport" evidence="13">
    <location>
        <position position="66"/>
    </location>
</feature>
<keyword evidence="9 13" id="KW-0446">Lipid-binding</keyword>
<evidence type="ECO:0000256" key="2">
    <source>
        <dbReference type="ARBA" id="ARBA00006704"/>
    </source>
</evidence>
<comment type="caution">
    <text evidence="15">The sequence shown here is derived from an EMBL/GenBank/DDBJ whole genome shotgun (WGS) entry which is preliminary data.</text>
</comment>
<dbReference type="EMBL" id="JBCLPP010000008">
    <property type="protein sequence ID" value="MEY8244768.1"/>
    <property type="molecule type" value="Genomic_DNA"/>
</dbReference>
<dbReference type="InterPro" id="IPR020537">
    <property type="entry name" value="ATP_synth_F0_csu_DDCD_BS"/>
</dbReference>
<keyword evidence="4 13" id="KW-0138">CF(0)</keyword>
<dbReference type="InterPro" id="IPR000454">
    <property type="entry name" value="ATP_synth_F0_csu"/>
</dbReference>
<evidence type="ECO:0000256" key="7">
    <source>
        <dbReference type="ARBA" id="ARBA00022989"/>
    </source>
</evidence>
<evidence type="ECO:0000256" key="13">
    <source>
        <dbReference type="HAMAP-Rule" id="MF_01396"/>
    </source>
</evidence>
<comment type="subcellular location">
    <subcellularLocation>
        <location evidence="13">Cell membrane</location>
        <topology evidence="13">Multi-pass membrane protein</topology>
    </subcellularLocation>
    <subcellularLocation>
        <location evidence="1">Membrane</location>
        <topology evidence="1">Multi-pass membrane protein</topology>
    </subcellularLocation>
</comment>
<sequence length="82" mass="8105">MMLAMILAAIDGLLGIGACFGAAIAAIGAGIGIGKIGAAAMEAIARQPEATGDIRSNMIVIAALIEGVALFAVIVCVLSFFL</sequence>
<dbReference type="InterPro" id="IPR035921">
    <property type="entry name" value="F/V-ATP_Csub_sf"/>
</dbReference>
<keyword evidence="7 13" id="KW-1133">Transmembrane helix</keyword>
<accession>A0ABV4CTQ1</accession>
<evidence type="ECO:0000313" key="16">
    <source>
        <dbReference type="Proteomes" id="UP001565200"/>
    </source>
</evidence>
<dbReference type="Pfam" id="PF00137">
    <property type="entry name" value="ATP-synt_C"/>
    <property type="match status" value="1"/>
</dbReference>
<evidence type="ECO:0000256" key="8">
    <source>
        <dbReference type="ARBA" id="ARBA00023065"/>
    </source>
</evidence>
<gene>
    <name evidence="13 15" type="primary">atpE</name>
    <name evidence="15" type="ORF">AAK873_03925</name>
</gene>
<organism evidence="15 16">
    <name type="scientific">Heminiphilus faecis</name>
    <dbReference type="NCBI Taxonomy" id="2601703"/>
    <lineage>
        <taxon>Bacteria</taxon>
        <taxon>Pseudomonadati</taxon>
        <taxon>Bacteroidota</taxon>
        <taxon>Bacteroidia</taxon>
        <taxon>Bacteroidales</taxon>
        <taxon>Muribaculaceae</taxon>
        <taxon>Heminiphilus</taxon>
    </lineage>
</organism>
<comment type="function">
    <text evidence="12 13">F(1)F(0) ATP synthase produces ATP from ADP in the presence of a proton or sodium gradient. F-type ATPases consist of two structural domains, F(1) containing the extramembraneous catalytic core and F(0) containing the membrane proton channel, linked together by a central stalk and a peripheral stalk. During catalysis, ATP synthesis in the catalytic domain of F(1) is coupled via a rotary mechanism of the central stalk subunits to proton translocation.</text>
</comment>
<evidence type="ECO:0000256" key="6">
    <source>
        <dbReference type="ARBA" id="ARBA00022781"/>
    </source>
</evidence>
<protein>
    <recommendedName>
        <fullName evidence="13">ATP synthase subunit c</fullName>
    </recommendedName>
    <alternativeName>
        <fullName evidence="13">ATP synthase F(0) sector subunit c</fullName>
    </alternativeName>
    <alternativeName>
        <fullName evidence="13">F-type ATPase subunit c</fullName>
        <shortName evidence="13">F-ATPase subunit c</shortName>
    </alternativeName>
    <alternativeName>
        <fullName evidence="13">Lipid-binding protein</fullName>
    </alternativeName>
</protein>
<keyword evidence="10 13" id="KW-0472">Membrane</keyword>
<feature type="domain" description="V-ATPase proteolipid subunit C-like" evidence="14">
    <location>
        <begin position="16"/>
        <end position="78"/>
    </location>
</feature>
<evidence type="ECO:0000256" key="5">
    <source>
        <dbReference type="ARBA" id="ARBA00022692"/>
    </source>
</evidence>
<dbReference type="PROSITE" id="PS00605">
    <property type="entry name" value="ATPASE_C"/>
    <property type="match status" value="1"/>
</dbReference>
<dbReference type="InterPro" id="IPR005953">
    <property type="entry name" value="ATP_synth_csu_bac/chlpt"/>
</dbReference>
<comment type="similarity">
    <text evidence="2 13">Belongs to the ATPase C chain family.</text>
</comment>
<evidence type="ECO:0000256" key="10">
    <source>
        <dbReference type="ARBA" id="ARBA00023136"/>
    </source>
</evidence>
<evidence type="ECO:0000256" key="11">
    <source>
        <dbReference type="ARBA" id="ARBA00023310"/>
    </source>
</evidence>
<dbReference type="Gene3D" id="1.20.20.10">
    <property type="entry name" value="F1F0 ATP synthase subunit C"/>
    <property type="match status" value="1"/>
</dbReference>
<keyword evidence="13" id="KW-1003">Cell membrane</keyword>
<dbReference type="HAMAP" id="MF_01396">
    <property type="entry name" value="ATP_synth_c_bact"/>
    <property type="match status" value="1"/>
</dbReference>
<keyword evidence="11 13" id="KW-0066">ATP synthesis</keyword>
<evidence type="ECO:0000259" key="14">
    <source>
        <dbReference type="Pfam" id="PF00137"/>
    </source>
</evidence>
<proteinExistence type="inferred from homology"/>